<reference evidence="1" key="2">
    <citation type="journal article" date="2015" name="Data Brief">
        <title>Shoot transcriptome of the giant reed, Arundo donax.</title>
        <authorList>
            <person name="Barrero R.A."/>
            <person name="Guerrero F.D."/>
            <person name="Moolhuijzen P."/>
            <person name="Goolsby J.A."/>
            <person name="Tidwell J."/>
            <person name="Bellgard S.E."/>
            <person name="Bellgard M.I."/>
        </authorList>
    </citation>
    <scope>NUCLEOTIDE SEQUENCE</scope>
    <source>
        <tissue evidence="1">Shoot tissue taken approximately 20 cm above the soil surface</tissue>
    </source>
</reference>
<accession>A0A0A9H341</accession>
<dbReference type="EMBL" id="GBRH01166724">
    <property type="protein sequence ID" value="JAE31172.1"/>
    <property type="molecule type" value="Transcribed_RNA"/>
</dbReference>
<dbReference type="AlphaFoldDB" id="A0A0A9H341"/>
<evidence type="ECO:0000313" key="1">
    <source>
        <dbReference type="EMBL" id="JAE31172.1"/>
    </source>
</evidence>
<protein>
    <submittedName>
        <fullName evidence="1">Uncharacterized protein</fullName>
    </submittedName>
</protein>
<name>A0A0A9H341_ARUDO</name>
<organism evidence="1">
    <name type="scientific">Arundo donax</name>
    <name type="common">Giant reed</name>
    <name type="synonym">Donax arundinaceus</name>
    <dbReference type="NCBI Taxonomy" id="35708"/>
    <lineage>
        <taxon>Eukaryota</taxon>
        <taxon>Viridiplantae</taxon>
        <taxon>Streptophyta</taxon>
        <taxon>Embryophyta</taxon>
        <taxon>Tracheophyta</taxon>
        <taxon>Spermatophyta</taxon>
        <taxon>Magnoliopsida</taxon>
        <taxon>Liliopsida</taxon>
        <taxon>Poales</taxon>
        <taxon>Poaceae</taxon>
        <taxon>PACMAD clade</taxon>
        <taxon>Arundinoideae</taxon>
        <taxon>Arundineae</taxon>
        <taxon>Arundo</taxon>
    </lineage>
</organism>
<sequence>MIHCYHHCFRGLKLCPSPRAMERHHLIAYLAT</sequence>
<reference evidence="1" key="1">
    <citation type="submission" date="2014-09" db="EMBL/GenBank/DDBJ databases">
        <authorList>
            <person name="Magalhaes I.L.F."/>
            <person name="Oliveira U."/>
            <person name="Santos F.R."/>
            <person name="Vidigal T.H.D.A."/>
            <person name="Brescovit A.D."/>
            <person name="Santos A.J."/>
        </authorList>
    </citation>
    <scope>NUCLEOTIDE SEQUENCE</scope>
    <source>
        <tissue evidence="1">Shoot tissue taken approximately 20 cm above the soil surface</tissue>
    </source>
</reference>
<proteinExistence type="predicted"/>